<gene>
    <name evidence="1" type="ORF">DDZ44_08520</name>
</gene>
<sequence>YCLDQSNNDLRFLRNRIRRELIPYLQKTYNPRIMESLNQLAGIARDENDYLEKQLHFSWDKLLLRQEPGLIILDKKALGEEHPALQKRLILEALARLRGESGWEL</sequence>
<dbReference type="SUPFAM" id="SSF82829">
    <property type="entry name" value="MesJ substrate recognition domain-like"/>
    <property type="match status" value="1"/>
</dbReference>
<dbReference type="Proteomes" id="UP000263273">
    <property type="component" value="Unassembled WGS sequence"/>
</dbReference>
<evidence type="ECO:0000313" key="2">
    <source>
        <dbReference type="Proteomes" id="UP000263273"/>
    </source>
</evidence>
<proteinExistence type="predicted"/>
<comment type="caution">
    <text evidence="1">The sequence shown here is derived from an EMBL/GenBank/DDBJ whole genome shotgun (WGS) entry which is preliminary data.</text>
</comment>
<name>A0A354YXM7_9FIRM</name>
<dbReference type="EMBL" id="DNZF01000185">
    <property type="protein sequence ID" value="HBK53964.1"/>
    <property type="molecule type" value="Genomic_DNA"/>
</dbReference>
<organism evidence="1 2">
    <name type="scientific">Syntrophomonas wolfei</name>
    <dbReference type="NCBI Taxonomy" id="863"/>
    <lineage>
        <taxon>Bacteria</taxon>
        <taxon>Bacillati</taxon>
        <taxon>Bacillota</taxon>
        <taxon>Clostridia</taxon>
        <taxon>Eubacteriales</taxon>
        <taxon>Syntrophomonadaceae</taxon>
        <taxon>Syntrophomonas</taxon>
    </lineage>
</organism>
<feature type="non-terminal residue" evidence="1">
    <location>
        <position position="105"/>
    </location>
</feature>
<accession>A0A354YXM7</accession>
<reference evidence="1 2" key="1">
    <citation type="journal article" date="2018" name="Nat. Biotechnol.">
        <title>A standardized bacterial taxonomy based on genome phylogeny substantially revises the tree of life.</title>
        <authorList>
            <person name="Parks D.H."/>
            <person name="Chuvochina M."/>
            <person name="Waite D.W."/>
            <person name="Rinke C."/>
            <person name="Skarshewski A."/>
            <person name="Chaumeil P.A."/>
            <person name="Hugenholtz P."/>
        </authorList>
    </citation>
    <scope>NUCLEOTIDE SEQUENCE [LARGE SCALE GENOMIC DNA]</scope>
    <source>
        <strain evidence="1">UBA10948</strain>
    </source>
</reference>
<dbReference type="InterPro" id="IPR014729">
    <property type="entry name" value="Rossmann-like_a/b/a_fold"/>
</dbReference>
<dbReference type="Gene3D" id="3.40.50.620">
    <property type="entry name" value="HUPs"/>
    <property type="match status" value="1"/>
</dbReference>
<protein>
    <submittedName>
        <fullName evidence="1">tRNA(Ile)-lysidine synthetase</fullName>
    </submittedName>
</protein>
<evidence type="ECO:0000313" key="1">
    <source>
        <dbReference type="EMBL" id="HBK53964.1"/>
    </source>
</evidence>
<feature type="non-terminal residue" evidence="1">
    <location>
        <position position="1"/>
    </location>
</feature>
<dbReference type="AlphaFoldDB" id="A0A354YXM7"/>